<keyword evidence="5" id="KW-0347">Helicase</keyword>
<dbReference type="InterPro" id="IPR001878">
    <property type="entry name" value="Znf_CCHC"/>
</dbReference>
<organism evidence="15">
    <name type="scientific">Anneissia japonica</name>
    <dbReference type="NCBI Taxonomy" id="1529436"/>
    <lineage>
        <taxon>Eukaryota</taxon>
        <taxon>Metazoa</taxon>
        <taxon>Echinodermata</taxon>
        <taxon>Pelmatozoa</taxon>
        <taxon>Crinoidea</taxon>
        <taxon>Articulata</taxon>
        <taxon>Comatulida</taxon>
        <taxon>Comatulidae</taxon>
        <taxon>Comatulinae</taxon>
        <taxon>Anneissia</taxon>
    </lineage>
</organism>
<evidence type="ECO:0000256" key="1">
    <source>
        <dbReference type="ARBA" id="ARBA00010132"/>
    </source>
</evidence>
<dbReference type="InterPro" id="IPR014014">
    <property type="entry name" value="RNA_helicase_DEAD_Q_motif"/>
</dbReference>
<evidence type="ECO:0000256" key="5">
    <source>
        <dbReference type="ARBA" id="ARBA00022806"/>
    </source>
</evidence>
<evidence type="ECO:0000256" key="4">
    <source>
        <dbReference type="ARBA" id="ARBA00022801"/>
    </source>
</evidence>
<feature type="region of interest" description="Disordered" evidence="10">
    <location>
        <begin position="808"/>
        <end position="851"/>
    </location>
</feature>
<feature type="region of interest" description="Disordered" evidence="10">
    <location>
        <begin position="313"/>
        <end position="338"/>
    </location>
</feature>
<dbReference type="CDD" id="cd18787">
    <property type="entry name" value="SF2_C_DEAD"/>
    <property type="match status" value="1"/>
</dbReference>
<accession>D5MRZ9</accession>
<dbReference type="PROSITE" id="PS50158">
    <property type="entry name" value="ZF_CCHC"/>
    <property type="match status" value="6"/>
</dbReference>
<gene>
    <name evidence="15" type="primary">Ojvasa</name>
</gene>
<feature type="region of interest" description="Disordered" evidence="10">
    <location>
        <begin position="354"/>
        <end position="381"/>
    </location>
</feature>
<feature type="domain" description="CCHC-type" evidence="11">
    <location>
        <begin position="195"/>
        <end position="210"/>
    </location>
</feature>
<dbReference type="InterPro" id="IPR001650">
    <property type="entry name" value="Helicase_C-like"/>
</dbReference>
<feature type="region of interest" description="Disordered" evidence="10">
    <location>
        <begin position="88"/>
        <end position="141"/>
    </location>
</feature>
<feature type="domain" description="DEAD-box RNA helicase Q" evidence="14">
    <location>
        <begin position="414"/>
        <end position="442"/>
    </location>
</feature>
<dbReference type="PROSITE" id="PS51192">
    <property type="entry name" value="HELICASE_ATP_BIND_1"/>
    <property type="match status" value="1"/>
</dbReference>
<dbReference type="CDD" id="cd18052">
    <property type="entry name" value="DEADc_DDX4"/>
    <property type="match status" value="1"/>
</dbReference>
<evidence type="ECO:0000256" key="10">
    <source>
        <dbReference type="SAM" id="MobiDB-lite"/>
    </source>
</evidence>
<dbReference type="SUPFAM" id="SSF57756">
    <property type="entry name" value="Retrovirus zinc finger-like domains"/>
    <property type="match status" value="4"/>
</dbReference>
<dbReference type="FunFam" id="3.40.50.300:FF:000397">
    <property type="entry name" value="Probable ATP-dependent RNA helicase DDX4"/>
    <property type="match status" value="1"/>
</dbReference>
<dbReference type="AlphaFoldDB" id="D5MRZ9"/>
<evidence type="ECO:0000256" key="3">
    <source>
        <dbReference type="ARBA" id="ARBA00022741"/>
    </source>
</evidence>
<dbReference type="InterPro" id="IPR011545">
    <property type="entry name" value="DEAD/DEAH_box_helicase_dom"/>
</dbReference>
<evidence type="ECO:0000259" key="11">
    <source>
        <dbReference type="PROSITE" id="PS50158"/>
    </source>
</evidence>
<dbReference type="GO" id="GO:0008270">
    <property type="term" value="F:zinc ion binding"/>
    <property type="evidence" value="ECO:0007669"/>
    <property type="project" value="UniProtKB-KW"/>
</dbReference>
<feature type="domain" description="CCHC-type" evidence="11">
    <location>
        <begin position="274"/>
        <end position="289"/>
    </location>
</feature>
<protein>
    <recommendedName>
        <fullName evidence="2">RNA helicase</fullName>
        <ecNumber evidence="2">3.6.4.13</ecNumber>
    </recommendedName>
</protein>
<dbReference type="SMART" id="SM00487">
    <property type="entry name" value="DEXDc"/>
    <property type="match status" value="1"/>
</dbReference>
<dbReference type="PROSITE" id="PS00039">
    <property type="entry name" value="DEAD_ATP_HELICASE"/>
    <property type="match status" value="1"/>
</dbReference>
<name>D5MRZ9_9ECHI</name>
<feature type="compositionally biased region" description="Gly residues" evidence="10">
    <location>
        <begin position="125"/>
        <end position="141"/>
    </location>
</feature>
<dbReference type="PROSITE" id="PS51194">
    <property type="entry name" value="HELICASE_CTER"/>
    <property type="match status" value="1"/>
</dbReference>
<evidence type="ECO:0000313" key="15">
    <source>
        <dbReference type="EMBL" id="BAJ07808.1"/>
    </source>
</evidence>
<evidence type="ECO:0000256" key="8">
    <source>
        <dbReference type="PROSITE-ProRule" id="PRU00047"/>
    </source>
</evidence>
<dbReference type="Pfam" id="PF00270">
    <property type="entry name" value="DEAD"/>
    <property type="match status" value="1"/>
</dbReference>
<keyword evidence="8" id="KW-0479">Metal-binding</keyword>
<dbReference type="InterPro" id="IPR027417">
    <property type="entry name" value="P-loop_NTPase"/>
</dbReference>
<evidence type="ECO:0000256" key="9">
    <source>
        <dbReference type="PROSITE-ProRule" id="PRU00552"/>
    </source>
</evidence>
<feature type="compositionally biased region" description="Gly residues" evidence="10">
    <location>
        <begin position="317"/>
        <end position="336"/>
    </location>
</feature>
<dbReference type="InterPro" id="IPR000629">
    <property type="entry name" value="RNA-helicase_DEAD-box_CS"/>
</dbReference>
<dbReference type="GO" id="GO:0016787">
    <property type="term" value="F:hydrolase activity"/>
    <property type="evidence" value="ECO:0007669"/>
    <property type="project" value="UniProtKB-KW"/>
</dbReference>
<feature type="domain" description="CCHC-type" evidence="11">
    <location>
        <begin position="299"/>
        <end position="314"/>
    </location>
</feature>
<dbReference type="GO" id="GO:0005524">
    <property type="term" value="F:ATP binding"/>
    <property type="evidence" value="ECO:0007669"/>
    <property type="project" value="UniProtKB-KW"/>
</dbReference>
<dbReference type="GO" id="GO:0003676">
    <property type="term" value="F:nucleic acid binding"/>
    <property type="evidence" value="ECO:0007669"/>
    <property type="project" value="InterPro"/>
</dbReference>
<dbReference type="SMART" id="SM00343">
    <property type="entry name" value="ZnF_C2HC"/>
    <property type="match status" value="6"/>
</dbReference>
<dbReference type="FunFam" id="3.40.50.300:FF:000008">
    <property type="entry name" value="ATP-dependent RNA helicase RhlB"/>
    <property type="match status" value="1"/>
</dbReference>
<dbReference type="OrthoDB" id="196131at2759"/>
<feature type="domain" description="CCHC-type" evidence="11">
    <location>
        <begin position="222"/>
        <end position="237"/>
    </location>
</feature>
<evidence type="ECO:0000256" key="2">
    <source>
        <dbReference type="ARBA" id="ARBA00012552"/>
    </source>
</evidence>
<keyword evidence="8" id="KW-0862">Zinc</keyword>
<dbReference type="Gene3D" id="3.40.50.300">
    <property type="entry name" value="P-loop containing nucleotide triphosphate hydrolases"/>
    <property type="match status" value="2"/>
</dbReference>
<evidence type="ECO:0000256" key="6">
    <source>
        <dbReference type="ARBA" id="ARBA00022840"/>
    </source>
</evidence>
<feature type="domain" description="Helicase C-terminal" evidence="13">
    <location>
        <begin position="652"/>
        <end position="801"/>
    </location>
</feature>
<evidence type="ECO:0000259" key="12">
    <source>
        <dbReference type="PROSITE" id="PS51192"/>
    </source>
</evidence>
<dbReference type="SUPFAM" id="SSF52540">
    <property type="entry name" value="P-loop containing nucleoside triphosphate hydrolases"/>
    <property type="match status" value="1"/>
</dbReference>
<feature type="domain" description="CCHC-type" evidence="11">
    <location>
        <begin position="247"/>
        <end position="262"/>
    </location>
</feature>
<feature type="short sequence motif" description="Q motif" evidence="9">
    <location>
        <begin position="414"/>
        <end position="442"/>
    </location>
</feature>
<evidence type="ECO:0000256" key="7">
    <source>
        <dbReference type="ARBA" id="ARBA00047984"/>
    </source>
</evidence>
<dbReference type="GO" id="GO:0003724">
    <property type="term" value="F:RNA helicase activity"/>
    <property type="evidence" value="ECO:0007669"/>
    <property type="project" value="UniProtKB-EC"/>
</dbReference>
<feature type="domain" description="CCHC-type" evidence="11">
    <location>
        <begin position="343"/>
        <end position="358"/>
    </location>
</feature>
<dbReference type="SMART" id="SM00490">
    <property type="entry name" value="HELICc"/>
    <property type="match status" value="1"/>
</dbReference>
<proteinExistence type="evidence at transcript level"/>
<keyword evidence="6" id="KW-0067">ATP-binding</keyword>
<keyword evidence="3" id="KW-0547">Nucleotide-binding</keyword>
<comment type="similarity">
    <text evidence="1">Belongs to the DEAD box helicase family. DDX4/VASA subfamily.</text>
</comment>
<feature type="domain" description="Helicase ATP-binding" evidence="12">
    <location>
        <begin position="445"/>
        <end position="628"/>
    </location>
</feature>
<reference evidence="15" key="1">
    <citation type="submission" date="2009-11" db="EMBL/GenBank/DDBJ databases">
        <title>The vasa gene from a crinoid, Oxycomanthus japonicus.</title>
        <authorList>
            <person name="Naora Y."/>
            <person name="Kurokawa D."/>
            <person name="Shibata T.F."/>
            <person name="Kondo M."/>
            <person name="Akasaka K."/>
        </authorList>
    </citation>
    <scope>NUCLEOTIDE SEQUENCE</scope>
</reference>
<dbReference type="EC" id="3.6.4.13" evidence="2"/>
<dbReference type="PANTHER" id="PTHR47958">
    <property type="entry name" value="ATP-DEPENDENT RNA HELICASE DBP3"/>
    <property type="match status" value="1"/>
</dbReference>
<keyword evidence="4" id="KW-0378">Hydrolase</keyword>
<evidence type="ECO:0000259" key="14">
    <source>
        <dbReference type="PROSITE" id="PS51195"/>
    </source>
</evidence>
<dbReference type="Pfam" id="PF00098">
    <property type="entry name" value="zf-CCHC"/>
    <property type="match status" value="6"/>
</dbReference>
<evidence type="ECO:0000259" key="13">
    <source>
        <dbReference type="PROSITE" id="PS51194"/>
    </source>
</evidence>
<dbReference type="InterPro" id="IPR036875">
    <property type="entry name" value="Znf_CCHC_sf"/>
</dbReference>
<dbReference type="PROSITE" id="PS51195">
    <property type="entry name" value="Q_MOTIF"/>
    <property type="match status" value="1"/>
</dbReference>
<dbReference type="EMBL" id="AB534181">
    <property type="protein sequence ID" value="BAJ07808.1"/>
    <property type="molecule type" value="mRNA"/>
</dbReference>
<dbReference type="Pfam" id="PF00271">
    <property type="entry name" value="Helicase_C"/>
    <property type="match status" value="1"/>
</dbReference>
<keyword evidence="8" id="KW-0863">Zinc-finger</keyword>
<sequence>MVWYLRSHLKLLDRNVRDALNVKGYPDITVDWYRTGQYKQLSIIKYQYKIHIKMADDWDTPSSSMNGGPVSFGRGRGRGSIVKAFSSNAPATNGFDSPPRNGFGNKAKGRGGGFDDSGWNEDDTSGGGFGSSGRGFGSSGGGFGSSSGGGFGSSSGGGGFGSKSGGGGFGSSNDGGFGSGGFGTNKGSRVGGRSCYKCGEDGHISRDCPSAGGGGGGGGRGCHKCGEEGHFARECPSGGGGGGGRACHKCGEEGHFARECPSGGGGGGGGGRACRKCGEEGHFARECPSGGGGGGGRGCFKCGKDGHQARDCTEEGSSGGRSGGFRGGFGNSSGGDGKSDTACRKCGEEGHFARECPNPSAGGEDRPAASTYVPPPPPEGEQEIFETMQKGINFNKYDDIPVEISGNDKIRHCDSFDECNLNETVRNNVMKAKYEKPTPVQKHGIPIIAAGRDLMACAQTGSGKTAAFLLPIISGILRDGVQSGSLSFVQTPQCIIVSPTRELAIQIFNEARKFSHNTILRPVVIYGGTSVQYQTNDVGKGCHILVGTPGRLQDFIDRQKISVEKCNYLVLDEADRMLDMGFGPAMERLVNNPNMPKKGDRQTLMFSATFPDEVQKRASEYLNNYLFLTIGRIGGATPDVEQRVIEVDQFQKKDKLIEILHDSPEDDKTLVFVETKRSADFLASLLSQSGFPTTSIHGDRMQKEREEALRDFKTGRAPVMVATSVAARGLDIPKVKHVINYDLPEDISEYVHRIGRTGRVGNLGKATSFFDSSKNGNVARALIKTLADAQQEVPDFLEGVADSAVGTYHGSSGGTFGGRDTRKRNNFRGGGGDGGNWNSEDAGGVTLSHKR</sequence>
<dbReference type="Gene3D" id="4.10.60.10">
    <property type="entry name" value="Zinc finger, CCHC-type"/>
    <property type="match status" value="5"/>
</dbReference>
<comment type="catalytic activity">
    <reaction evidence="7">
        <text>ATP + H2O = ADP + phosphate + H(+)</text>
        <dbReference type="Rhea" id="RHEA:13065"/>
        <dbReference type="ChEBI" id="CHEBI:15377"/>
        <dbReference type="ChEBI" id="CHEBI:15378"/>
        <dbReference type="ChEBI" id="CHEBI:30616"/>
        <dbReference type="ChEBI" id="CHEBI:43474"/>
        <dbReference type="ChEBI" id="CHEBI:456216"/>
        <dbReference type="EC" id="3.6.4.13"/>
    </reaction>
</comment>
<dbReference type="InterPro" id="IPR014001">
    <property type="entry name" value="Helicase_ATP-bd"/>
</dbReference>